<proteinExistence type="predicted"/>
<evidence type="ECO:0000313" key="3">
    <source>
        <dbReference type="EMBL" id="MFD2603441.1"/>
    </source>
</evidence>
<dbReference type="InterPro" id="IPR013783">
    <property type="entry name" value="Ig-like_fold"/>
</dbReference>
<accession>A0ABW5NWQ4</accession>
<feature type="signal peptide" evidence="1">
    <location>
        <begin position="1"/>
        <end position="26"/>
    </location>
</feature>
<protein>
    <submittedName>
        <fullName evidence="3">IPT/TIG domain-containing protein</fullName>
    </submittedName>
</protein>
<reference evidence="4" key="1">
    <citation type="journal article" date="2019" name="Int. J. Syst. Evol. Microbiol.">
        <title>The Global Catalogue of Microorganisms (GCM) 10K type strain sequencing project: providing services to taxonomists for standard genome sequencing and annotation.</title>
        <authorList>
            <consortium name="The Broad Institute Genomics Platform"/>
            <consortium name="The Broad Institute Genome Sequencing Center for Infectious Disease"/>
            <person name="Wu L."/>
            <person name="Ma J."/>
        </authorList>
    </citation>
    <scope>NUCLEOTIDE SEQUENCE [LARGE SCALE GENOMIC DNA]</scope>
    <source>
        <strain evidence="4">KCTC 42107</strain>
    </source>
</reference>
<dbReference type="SUPFAM" id="SSF81296">
    <property type="entry name" value="E set domains"/>
    <property type="match status" value="1"/>
</dbReference>
<evidence type="ECO:0000313" key="4">
    <source>
        <dbReference type="Proteomes" id="UP001597480"/>
    </source>
</evidence>
<dbReference type="RefSeq" id="WP_379822233.1">
    <property type="nucleotide sequence ID" value="NZ_JBHUMD010000029.1"/>
</dbReference>
<dbReference type="Proteomes" id="UP001597480">
    <property type="component" value="Unassembled WGS sequence"/>
</dbReference>
<feature type="domain" description="IPT/TIG" evidence="2">
    <location>
        <begin position="127"/>
        <end position="191"/>
    </location>
</feature>
<keyword evidence="1" id="KW-0732">Signal</keyword>
<feature type="chain" id="PRO_5046676535" evidence="1">
    <location>
        <begin position="27"/>
        <end position="341"/>
    </location>
</feature>
<dbReference type="CDD" id="cd00603">
    <property type="entry name" value="IPT_PCSR"/>
    <property type="match status" value="1"/>
</dbReference>
<dbReference type="PROSITE" id="PS51257">
    <property type="entry name" value="PROKAR_LIPOPROTEIN"/>
    <property type="match status" value="1"/>
</dbReference>
<sequence>MKNLKNNFTLYILAIVAVFISLTSCSDDDAKSGAPTIESVSYAYNDSLVDQGYAKNMYIIRGKGFTDTQKIYFNETDTYFNSTLVTDEVIIVTIDEHTPYENASDELKVVTPKGTAIYHFIVAPPAPEVKSFQPVNAADGEQITIYGNYFLDPIVTVGGVQAEIVSNSLTQIVAILPPGSQQKYVQVKTISGKNEWNTAIGTAIYDDAFYSPWTIEDWNNHVYVTDLANAYQGTTFIKKEINGWDNIQGNWAWDENISQYDGIRIAVRSDDAGKLVFIFNGQFWGDATHAFNTSTEWTEYRFTWAELGGQPQALQNISFQEFTGSKHNYYFDNIGYFKNDQ</sequence>
<gene>
    <name evidence="3" type="ORF">ACFSR3_15360</name>
</gene>
<dbReference type="Gene3D" id="2.60.120.430">
    <property type="entry name" value="Galactose-binding lectin"/>
    <property type="match status" value="1"/>
</dbReference>
<comment type="caution">
    <text evidence="3">The sequence shown here is derived from an EMBL/GenBank/DDBJ whole genome shotgun (WGS) entry which is preliminary data.</text>
</comment>
<keyword evidence="4" id="KW-1185">Reference proteome</keyword>
<dbReference type="InterPro" id="IPR002909">
    <property type="entry name" value="IPT_dom"/>
</dbReference>
<dbReference type="InterPro" id="IPR014756">
    <property type="entry name" value="Ig_E-set"/>
</dbReference>
<dbReference type="Pfam" id="PF01833">
    <property type="entry name" value="TIG"/>
    <property type="match status" value="1"/>
</dbReference>
<dbReference type="EMBL" id="JBHUMD010000029">
    <property type="protein sequence ID" value="MFD2603441.1"/>
    <property type="molecule type" value="Genomic_DNA"/>
</dbReference>
<organism evidence="3 4">
    <name type="scientific">Flavobacterium suzhouense</name>
    <dbReference type="NCBI Taxonomy" id="1529638"/>
    <lineage>
        <taxon>Bacteria</taxon>
        <taxon>Pseudomonadati</taxon>
        <taxon>Bacteroidota</taxon>
        <taxon>Flavobacteriia</taxon>
        <taxon>Flavobacteriales</taxon>
        <taxon>Flavobacteriaceae</taxon>
        <taxon>Flavobacterium</taxon>
    </lineage>
</organism>
<name>A0ABW5NWQ4_9FLAO</name>
<evidence type="ECO:0000259" key="2">
    <source>
        <dbReference type="Pfam" id="PF01833"/>
    </source>
</evidence>
<evidence type="ECO:0000256" key="1">
    <source>
        <dbReference type="SAM" id="SignalP"/>
    </source>
</evidence>
<dbReference type="Gene3D" id="2.60.40.10">
    <property type="entry name" value="Immunoglobulins"/>
    <property type="match status" value="2"/>
</dbReference>